<reference evidence="1" key="1">
    <citation type="submission" date="2021-02" db="EMBL/GenBank/DDBJ databases">
        <authorList>
            <person name="Nowell W R."/>
        </authorList>
    </citation>
    <scope>NUCLEOTIDE SEQUENCE</scope>
</reference>
<evidence type="ECO:0000313" key="2">
    <source>
        <dbReference type="EMBL" id="CAF4123146.1"/>
    </source>
</evidence>
<evidence type="ECO:0000313" key="3">
    <source>
        <dbReference type="Proteomes" id="UP000663844"/>
    </source>
</evidence>
<dbReference type="SUPFAM" id="SSF69318">
    <property type="entry name" value="Integrin alpha N-terminal domain"/>
    <property type="match status" value="1"/>
</dbReference>
<dbReference type="EMBL" id="CAJOAZ010005243">
    <property type="protein sequence ID" value="CAF4092974.1"/>
    <property type="molecule type" value="Genomic_DNA"/>
</dbReference>
<sequence>MSFIAIKGDLNGDHYGNMIILYRSSPQISIYFNTGVADVDSDDKLDIIVTYIGFNNIAISFNDGYGIFSKSTTYTTDCSPDFVATGDIINDDALDIVVANSL</sequence>
<comment type="caution">
    <text evidence="1">The sequence shown here is derived from an EMBL/GenBank/DDBJ whole genome shotgun (WGS) entry which is preliminary data.</text>
</comment>
<gene>
    <name evidence="2" type="ORF">KXQ929_LOCUS35762</name>
    <name evidence="1" type="ORF">OXD698_LOCUS34997</name>
</gene>
<dbReference type="Proteomes" id="UP000663868">
    <property type="component" value="Unassembled WGS sequence"/>
</dbReference>
<accession>A0A819UE29</accession>
<organism evidence="1 3">
    <name type="scientific">Adineta steineri</name>
    <dbReference type="NCBI Taxonomy" id="433720"/>
    <lineage>
        <taxon>Eukaryota</taxon>
        <taxon>Metazoa</taxon>
        <taxon>Spiralia</taxon>
        <taxon>Gnathifera</taxon>
        <taxon>Rotifera</taxon>
        <taxon>Eurotatoria</taxon>
        <taxon>Bdelloidea</taxon>
        <taxon>Adinetida</taxon>
        <taxon>Adinetidae</taxon>
        <taxon>Adineta</taxon>
    </lineage>
</organism>
<evidence type="ECO:0008006" key="4">
    <source>
        <dbReference type="Google" id="ProtNLM"/>
    </source>
</evidence>
<dbReference type="EMBL" id="CAJOBB010005291">
    <property type="protein sequence ID" value="CAF4123146.1"/>
    <property type="molecule type" value="Genomic_DNA"/>
</dbReference>
<name>A0A819UE29_9BILA</name>
<dbReference type="InterPro" id="IPR028994">
    <property type="entry name" value="Integrin_alpha_N"/>
</dbReference>
<dbReference type="Proteomes" id="UP000663844">
    <property type="component" value="Unassembled WGS sequence"/>
</dbReference>
<dbReference type="AlphaFoldDB" id="A0A819UE29"/>
<protein>
    <recommendedName>
        <fullName evidence="4">VCBS repeat-containing protein</fullName>
    </recommendedName>
</protein>
<proteinExistence type="predicted"/>
<evidence type="ECO:0000313" key="1">
    <source>
        <dbReference type="EMBL" id="CAF4092974.1"/>
    </source>
</evidence>